<dbReference type="AlphaFoldDB" id="A0A495SNV9"/>
<dbReference type="GO" id="GO:0009279">
    <property type="term" value="C:cell outer membrane"/>
    <property type="evidence" value="ECO:0007669"/>
    <property type="project" value="UniProtKB-SubCell"/>
</dbReference>
<feature type="domain" description="RagB/SusD" evidence="6">
    <location>
        <begin position="340"/>
        <end position="424"/>
    </location>
</feature>
<evidence type="ECO:0000259" key="6">
    <source>
        <dbReference type="Pfam" id="PF07980"/>
    </source>
</evidence>
<comment type="similarity">
    <text evidence="2">Belongs to the SusD family.</text>
</comment>
<name>A0A495SNV9_9FLAO</name>
<dbReference type="RefSeq" id="WP_170148972.1">
    <property type="nucleotide sequence ID" value="NZ_RBXB01000001.1"/>
</dbReference>
<comment type="subcellular location">
    <subcellularLocation>
        <location evidence="1">Cell outer membrane</location>
    </subcellularLocation>
</comment>
<keyword evidence="9" id="KW-1185">Reference proteome</keyword>
<evidence type="ECO:0000313" key="9">
    <source>
        <dbReference type="Proteomes" id="UP000272428"/>
    </source>
</evidence>
<dbReference type="EMBL" id="RBXB01000001">
    <property type="protein sequence ID" value="RKT01756.1"/>
    <property type="molecule type" value="Genomic_DNA"/>
</dbReference>
<organism evidence="8 9">
    <name type="scientific">Chryseobacterium defluvii</name>
    <dbReference type="NCBI Taxonomy" id="160396"/>
    <lineage>
        <taxon>Bacteria</taxon>
        <taxon>Pseudomonadati</taxon>
        <taxon>Bacteroidota</taxon>
        <taxon>Flavobacteriia</taxon>
        <taxon>Flavobacteriales</taxon>
        <taxon>Weeksellaceae</taxon>
        <taxon>Chryseobacterium group</taxon>
        <taxon>Chryseobacterium</taxon>
    </lineage>
</organism>
<dbReference type="Pfam" id="PF07980">
    <property type="entry name" value="SusD_RagB"/>
    <property type="match status" value="1"/>
</dbReference>
<evidence type="ECO:0000313" key="8">
    <source>
        <dbReference type="EMBL" id="RKT01756.1"/>
    </source>
</evidence>
<dbReference type="Gene3D" id="1.25.40.390">
    <property type="match status" value="1"/>
</dbReference>
<comment type="caution">
    <text evidence="8">The sequence shown here is derived from an EMBL/GenBank/DDBJ whole genome shotgun (WGS) entry which is preliminary data.</text>
</comment>
<evidence type="ECO:0000256" key="2">
    <source>
        <dbReference type="ARBA" id="ARBA00006275"/>
    </source>
</evidence>
<dbReference type="Pfam" id="PF14322">
    <property type="entry name" value="SusD-like_3"/>
    <property type="match status" value="1"/>
</dbReference>
<keyword evidence="4" id="KW-0472">Membrane</keyword>
<keyword evidence="3" id="KW-0732">Signal</keyword>
<evidence type="ECO:0000256" key="5">
    <source>
        <dbReference type="ARBA" id="ARBA00023237"/>
    </source>
</evidence>
<accession>A0A495SNV9</accession>
<dbReference type="Proteomes" id="UP000272428">
    <property type="component" value="Unassembled WGS sequence"/>
</dbReference>
<keyword evidence="5" id="KW-0998">Cell outer membrane</keyword>
<evidence type="ECO:0000259" key="7">
    <source>
        <dbReference type="Pfam" id="PF14322"/>
    </source>
</evidence>
<dbReference type="Gene3D" id="2.20.20.130">
    <property type="match status" value="1"/>
</dbReference>
<evidence type="ECO:0000256" key="1">
    <source>
        <dbReference type="ARBA" id="ARBA00004442"/>
    </source>
</evidence>
<proteinExistence type="inferred from homology"/>
<dbReference type="InterPro" id="IPR033985">
    <property type="entry name" value="SusD-like_N"/>
</dbReference>
<feature type="domain" description="SusD-like N-terminal" evidence="7">
    <location>
        <begin position="28"/>
        <end position="233"/>
    </location>
</feature>
<dbReference type="SUPFAM" id="SSF48452">
    <property type="entry name" value="TPR-like"/>
    <property type="match status" value="1"/>
</dbReference>
<dbReference type="Gene3D" id="1.25.40.900">
    <property type="match status" value="1"/>
</dbReference>
<reference evidence="8 9" key="1">
    <citation type="submission" date="2018-10" db="EMBL/GenBank/DDBJ databases">
        <title>Genomic Encyclopedia of Archaeal and Bacterial Type Strains, Phase II (KMG-II): from individual species to whole genera.</title>
        <authorList>
            <person name="Goeker M."/>
        </authorList>
    </citation>
    <scope>NUCLEOTIDE SEQUENCE [LARGE SCALE GENOMIC DNA]</scope>
    <source>
        <strain evidence="8 9">DSM 14219</strain>
    </source>
</reference>
<dbReference type="InterPro" id="IPR012944">
    <property type="entry name" value="SusD_RagB_dom"/>
</dbReference>
<evidence type="ECO:0000256" key="3">
    <source>
        <dbReference type="ARBA" id="ARBA00022729"/>
    </source>
</evidence>
<gene>
    <name evidence="8" type="ORF">BCF58_0980</name>
</gene>
<evidence type="ECO:0000256" key="4">
    <source>
        <dbReference type="ARBA" id="ARBA00023136"/>
    </source>
</evidence>
<dbReference type="PROSITE" id="PS51257">
    <property type="entry name" value="PROKAR_LIPOPROTEIN"/>
    <property type="match status" value="1"/>
</dbReference>
<protein>
    <submittedName>
        <fullName evidence="8">SusD-like starch-binding protein associating with outer membrane</fullName>
    </submittedName>
</protein>
<dbReference type="InterPro" id="IPR011990">
    <property type="entry name" value="TPR-like_helical_dom_sf"/>
</dbReference>
<sequence length="458" mass="52029">MKKYILNNRKFIILFLLNALVGCTKQDEFLDAKPNQALTVPTSLNDFALLLNNEVVFNAYSQPALGTLHSDEVNVTTANFNNQASAISQNAFTFQSDVFKGSTYFHEWNQPYNQVFIANIVLDGLAKLKDQNTNLSLYNEVKGTALFYRAFAFYNLVQTFALPYDPANAKSDLGIPLRLSPVLTDKVQRASVEVTYERIINDLKETYTLLPNTTISPRKPSKAAVNAMLSRVYFAMGDYPNALLYAEKCLATNKKLTDYNTIVPRRNNLSQNFLDEVIYTSCMINYGSIYNPDSTIYKSYNINDLRKNHFFRASSVDGSLVFRGTYDVNGDKFCGLATDEIYLIRAECFARTGKTKEAMGDLNLLLKNRFKTGTFAPVNAPDAEQALKLILEERKKELLFRGIRWTDLRRLNREERFKKTVVHIVNGKTYTLQPGSLLYAISIPEQEIQLNGIQQNPR</sequence>